<feature type="signal peptide" evidence="1">
    <location>
        <begin position="1"/>
        <end position="25"/>
    </location>
</feature>
<sequence>MKNTINRALIGTATASIFLSASASAASSLMFNYSQQSGNNIGAPGDVGVEALVNVTGNAGTQTGSLDGVGYSMTHGDYWQQGFGGLGDPYIAVLENNVTIAFDSLDGWLLSNSATAYEVTVYYSGNPNNGGQAAYIGTPSSVSIGGNTETITVVTDGGGTERWSGLGATHTFSSDTLTITDTATAYQAGISAIRIVAVPEPSSAALLGLGGVSLMLRRRK</sequence>
<protein>
    <submittedName>
        <fullName evidence="3">PEP-CTERM sorting domain-containing protein</fullName>
    </submittedName>
</protein>
<organism evidence="3 4">
    <name type="scientific">Oceaniferula marina</name>
    <dbReference type="NCBI Taxonomy" id="2748318"/>
    <lineage>
        <taxon>Bacteria</taxon>
        <taxon>Pseudomonadati</taxon>
        <taxon>Verrucomicrobiota</taxon>
        <taxon>Verrucomicrobiia</taxon>
        <taxon>Verrucomicrobiales</taxon>
        <taxon>Verrucomicrobiaceae</taxon>
        <taxon>Oceaniferula</taxon>
    </lineage>
</organism>
<evidence type="ECO:0000313" key="3">
    <source>
        <dbReference type="EMBL" id="NWK56980.1"/>
    </source>
</evidence>
<reference evidence="3 4" key="1">
    <citation type="submission" date="2020-07" db="EMBL/GenBank/DDBJ databases">
        <title>Roseicoccus Jingziensis gen. nov., sp. nov., isolated from coastal seawater.</title>
        <authorList>
            <person name="Feng X."/>
        </authorList>
    </citation>
    <scope>NUCLEOTIDE SEQUENCE [LARGE SCALE GENOMIC DNA]</scope>
    <source>
        <strain evidence="3 4">N1E253</strain>
    </source>
</reference>
<accession>A0A851GQ81</accession>
<evidence type="ECO:0000256" key="1">
    <source>
        <dbReference type="SAM" id="SignalP"/>
    </source>
</evidence>
<feature type="chain" id="PRO_5032529784" evidence="1">
    <location>
        <begin position="26"/>
        <end position="220"/>
    </location>
</feature>
<comment type="caution">
    <text evidence="3">The sequence shown here is derived from an EMBL/GenBank/DDBJ whole genome shotgun (WGS) entry which is preliminary data.</text>
</comment>
<dbReference type="EMBL" id="JACBAZ010000007">
    <property type="protein sequence ID" value="NWK56980.1"/>
    <property type="molecule type" value="Genomic_DNA"/>
</dbReference>
<feature type="domain" description="Ice-binding protein C-terminal" evidence="2">
    <location>
        <begin position="197"/>
        <end position="219"/>
    </location>
</feature>
<keyword evidence="1" id="KW-0732">Signal</keyword>
<proteinExistence type="predicted"/>
<dbReference type="InterPro" id="IPR013424">
    <property type="entry name" value="Ice-binding_C"/>
</dbReference>
<dbReference type="Pfam" id="PF07589">
    <property type="entry name" value="PEP-CTERM"/>
    <property type="match status" value="1"/>
</dbReference>
<evidence type="ECO:0000313" key="4">
    <source>
        <dbReference type="Proteomes" id="UP000557872"/>
    </source>
</evidence>
<evidence type="ECO:0000259" key="2">
    <source>
        <dbReference type="Pfam" id="PF07589"/>
    </source>
</evidence>
<dbReference type="RefSeq" id="WP_178933814.1">
    <property type="nucleotide sequence ID" value="NZ_JACBAZ010000007.1"/>
</dbReference>
<dbReference type="AlphaFoldDB" id="A0A851GQ81"/>
<dbReference type="NCBIfam" id="TIGR02595">
    <property type="entry name" value="PEP_CTERM"/>
    <property type="match status" value="1"/>
</dbReference>
<dbReference type="Proteomes" id="UP000557872">
    <property type="component" value="Unassembled WGS sequence"/>
</dbReference>
<keyword evidence="4" id="KW-1185">Reference proteome</keyword>
<name>A0A851GQ81_9BACT</name>
<gene>
    <name evidence="3" type="ORF">HW115_15260</name>
</gene>